<dbReference type="GO" id="GO:0016020">
    <property type="term" value="C:membrane"/>
    <property type="evidence" value="ECO:0007669"/>
    <property type="project" value="UniProtKB-SubCell"/>
</dbReference>
<evidence type="ECO:0000256" key="2">
    <source>
        <dbReference type="ARBA" id="ARBA00009166"/>
    </source>
</evidence>
<comment type="caution">
    <text evidence="7">The sequence shown here is derived from an EMBL/GenBank/DDBJ whole genome shotgun (WGS) entry which is preliminary data.</text>
</comment>
<name>A0AAV5TJ85_9BILA</name>
<keyword evidence="3 6" id="KW-0812">Transmembrane</keyword>
<comment type="subcellular location">
    <subcellularLocation>
        <location evidence="1">Membrane</location>
        <topology evidence="1">Multi-pass membrane protein</topology>
    </subcellularLocation>
</comment>
<keyword evidence="8" id="KW-1185">Reference proteome</keyword>
<keyword evidence="4 6" id="KW-1133">Transmembrane helix</keyword>
<reference evidence="7" key="1">
    <citation type="submission" date="2023-10" db="EMBL/GenBank/DDBJ databases">
        <title>Genome assembly of Pristionchus species.</title>
        <authorList>
            <person name="Yoshida K."/>
            <person name="Sommer R.J."/>
        </authorList>
    </citation>
    <scope>NUCLEOTIDE SEQUENCE</scope>
    <source>
        <strain evidence="7">RS0144</strain>
    </source>
</reference>
<comment type="similarity">
    <text evidence="2">Belongs to the nematode receptor-like protein srd family.</text>
</comment>
<dbReference type="InterPro" id="IPR019421">
    <property type="entry name" value="7TM_GPCR_serpentine_rcpt_Srd"/>
</dbReference>
<evidence type="ECO:0000256" key="1">
    <source>
        <dbReference type="ARBA" id="ARBA00004141"/>
    </source>
</evidence>
<proteinExistence type="inferred from homology"/>
<evidence type="ECO:0000313" key="7">
    <source>
        <dbReference type="EMBL" id="GMS94237.1"/>
    </source>
</evidence>
<dbReference type="PANTHER" id="PTHR22945">
    <property type="entry name" value="SERPENTINE RECEPTOR, CLASS D DELTA"/>
    <property type="match status" value="1"/>
</dbReference>
<feature type="transmembrane region" description="Helical" evidence="6">
    <location>
        <begin position="61"/>
        <end position="86"/>
    </location>
</feature>
<feature type="transmembrane region" description="Helical" evidence="6">
    <location>
        <begin position="20"/>
        <end position="41"/>
    </location>
</feature>
<dbReference type="InterPro" id="IPR050920">
    <property type="entry name" value="Nematode_rcpt-like_delta"/>
</dbReference>
<sequence>KYSKNTPHIACMTDVQYSNALPSIYLVVFTAFPCTLINVIVGEKFCQHLRQHNSISMQVLIFQAAVSQTFLLAVASFIIGQLGFIHSPILEYATHLIGDCCIVSSVSSTMYFVRPYR</sequence>
<feature type="transmembrane region" description="Helical" evidence="6">
    <location>
        <begin position="92"/>
        <end position="113"/>
    </location>
</feature>
<accession>A0AAV5TJ85</accession>
<evidence type="ECO:0000256" key="3">
    <source>
        <dbReference type="ARBA" id="ARBA00022692"/>
    </source>
</evidence>
<dbReference type="PANTHER" id="PTHR22945:SF40">
    <property type="entry name" value="SERPENTINE RECEPTOR, CLASS D (DELTA)-RELATED"/>
    <property type="match status" value="1"/>
</dbReference>
<feature type="non-terminal residue" evidence="7">
    <location>
        <position position="117"/>
    </location>
</feature>
<dbReference type="Proteomes" id="UP001432027">
    <property type="component" value="Unassembled WGS sequence"/>
</dbReference>
<feature type="non-terminal residue" evidence="7">
    <location>
        <position position="1"/>
    </location>
</feature>
<evidence type="ECO:0000256" key="4">
    <source>
        <dbReference type="ARBA" id="ARBA00022989"/>
    </source>
</evidence>
<gene>
    <name evidence="7" type="ORF">PENTCL1PPCAC_16412</name>
</gene>
<evidence type="ECO:0000313" key="8">
    <source>
        <dbReference type="Proteomes" id="UP001432027"/>
    </source>
</evidence>
<dbReference type="Pfam" id="PF10317">
    <property type="entry name" value="7TM_GPCR_Srd"/>
    <property type="match status" value="1"/>
</dbReference>
<dbReference type="EMBL" id="BTSX01000004">
    <property type="protein sequence ID" value="GMS94237.1"/>
    <property type="molecule type" value="Genomic_DNA"/>
</dbReference>
<keyword evidence="5 6" id="KW-0472">Membrane</keyword>
<organism evidence="7 8">
    <name type="scientific">Pristionchus entomophagus</name>
    <dbReference type="NCBI Taxonomy" id="358040"/>
    <lineage>
        <taxon>Eukaryota</taxon>
        <taxon>Metazoa</taxon>
        <taxon>Ecdysozoa</taxon>
        <taxon>Nematoda</taxon>
        <taxon>Chromadorea</taxon>
        <taxon>Rhabditida</taxon>
        <taxon>Rhabditina</taxon>
        <taxon>Diplogasteromorpha</taxon>
        <taxon>Diplogasteroidea</taxon>
        <taxon>Neodiplogasteridae</taxon>
        <taxon>Pristionchus</taxon>
    </lineage>
</organism>
<evidence type="ECO:0000256" key="5">
    <source>
        <dbReference type="ARBA" id="ARBA00023136"/>
    </source>
</evidence>
<dbReference type="AlphaFoldDB" id="A0AAV5TJ85"/>
<evidence type="ECO:0000256" key="6">
    <source>
        <dbReference type="SAM" id="Phobius"/>
    </source>
</evidence>
<evidence type="ECO:0008006" key="9">
    <source>
        <dbReference type="Google" id="ProtNLM"/>
    </source>
</evidence>
<protein>
    <recommendedName>
        <fullName evidence="9">G protein-coupled receptor</fullName>
    </recommendedName>
</protein>